<reference evidence="2 3" key="1">
    <citation type="submission" date="2018-02" db="EMBL/GenBank/DDBJ databases">
        <title>The genomes of Aspergillus section Nigri reveals drivers in fungal speciation.</title>
        <authorList>
            <consortium name="DOE Joint Genome Institute"/>
            <person name="Vesth T.C."/>
            <person name="Nybo J."/>
            <person name="Theobald S."/>
            <person name="Brandl J."/>
            <person name="Frisvad J.C."/>
            <person name="Nielsen K.F."/>
            <person name="Lyhne E.K."/>
            <person name="Kogle M.E."/>
            <person name="Kuo A."/>
            <person name="Riley R."/>
            <person name="Clum A."/>
            <person name="Nolan M."/>
            <person name="Lipzen A."/>
            <person name="Salamov A."/>
            <person name="Henrissat B."/>
            <person name="Wiebenga A."/>
            <person name="De vries R.P."/>
            <person name="Grigoriev I.V."/>
            <person name="Mortensen U.H."/>
            <person name="Andersen M.R."/>
            <person name="Baker S.E."/>
        </authorList>
    </citation>
    <scope>NUCLEOTIDE SEQUENCE [LARGE SCALE GENOMIC DNA]</scope>
    <source>
        <strain evidence="2 3">CBS 112811</strain>
    </source>
</reference>
<dbReference type="EMBL" id="KZ825067">
    <property type="protein sequence ID" value="RAH55854.1"/>
    <property type="molecule type" value="Genomic_DNA"/>
</dbReference>
<evidence type="ECO:0000313" key="3">
    <source>
        <dbReference type="Proteomes" id="UP000249526"/>
    </source>
</evidence>
<evidence type="ECO:0000256" key="1">
    <source>
        <dbReference type="SAM" id="MobiDB-lite"/>
    </source>
</evidence>
<feature type="compositionally biased region" description="Basic and acidic residues" evidence="1">
    <location>
        <begin position="50"/>
        <end position="62"/>
    </location>
</feature>
<protein>
    <submittedName>
        <fullName evidence="2">Uncharacterized protein</fullName>
    </submittedName>
</protein>
<proteinExistence type="predicted"/>
<dbReference type="AlphaFoldDB" id="A0A8G1QY52"/>
<evidence type="ECO:0000313" key="2">
    <source>
        <dbReference type="EMBL" id="RAH55854.1"/>
    </source>
</evidence>
<feature type="compositionally biased region" description="Basic and acidic residues" evidence="1">
    <location>
        <begin position="24"/>
        <end position="40"/>
    </location>
</feature>
<name>A0A8G1QY52_9EURO</name>
<sequence length="128" mass="15106">MNFESLAMTRSEATGCNARKLRYTRRELSRDETSQRMEPKQRRKIAGNNKLEDKARQPQGREQRHYFSAFRGWLDLVASKLKADLVSPFLFPARILRGHVEDNAYRSFTLYRVTNFVAYFSLQCFFSL</sequence>
<gene>
    <name evidence="2" type="ORF">BO85DRAFT_67862</name>
</gene>
<feature type="region of interest" description="Disordered" evidence="1">
    <location>
        <begin position="24"/>
        <end position="62"/>
    </location>
</feature>
<dbReference type="GeneID" id="37168985"/>
<accession>A0A8G1QY52</accession>
<keyword evidence="3" id="KW-1185">Reference proteome</keyword>
<dbReference type="Proteomes" id="UP000249526">
    <property type="component" value="Unassembled WGS sequence"/>
</dbReference>
<organism evidence="2 3">
    <name type="scientific">Aspergillus piperis CBS 112811</name>
    <dbReference type="NCBI Taxonomy" id="1448313"/>
    <lineage>
        <taxon>Eukaryota</taxon>
        <taxon>Fungi</taxon>
        <taxon>Dikarya</taxon>
        <taxon>Ascomycota</taxon>
        <taxon>Pezizomycotina</taxon>
        <taxon>Eurotiomycetes</taxon>
        <taxon>Eurotiomycetidae</taxon>
        <taxon>Eurotiales</taxon>
        <taxon>Aspergillaceae</taxon>
        <taxon>Aspergillus</taxon>
        <taxon>Aspergillus subgen. Circumdati</taxon>
    </lineage>
</organism>
<dbReference type="RefSeq" id="XP_025513776.1">
    <property type="nucleotide sequence ID" value="XM_025665583.1"/>
</dbReference>